<evidence type="ECO:0000256" key="1">
    <source>
        <dbReference type="SAM" id="SignalP"/>
    </source>
</evidence>
<evidence type="ECO:0000259" key="2">
    <source>
        <dbReference type="SMART" id="SM00912"/>
    </source>
</evidence>
<dbReference type="Proteomes" id="UP000029738">
    <property type="component" value="Unassembled WGS sequence"/>
</dbReference>
<feature type="chain" id="PRO_5035715071" evidence="1">
    <location>
        <begin position="22"/>
        <end position="1662"/>
    </location>
</feature>
<feature type="signal peptide" evidence="1">
    <location>
        <begin position="1"/>
        <end position="21"/>
    </location>
</feature>
<reference evidence="3" key="2">
    <citation type="submission" date="2019-11" db="EMBL/GenBank/DDBJ databases">
        <title>Improved Assembly of Tolypothrix boutellei genome.</title>
        <authorList>
            <person name="Sarangi A.N."/>
            <person name="Mukherjee M."/>
            <person name="Ghosh S."/>
            <person name="Singh D."/>
            <person name="Das A."/>
            <person name="Kant S."/>
            <person name="Prusty A."/>
            <person name="Tripathy S."/>
        </authorList>
    </citation>
    <scope>NUCLEOTIDE SEQUENCE</scope>
    <source>
        <strain evidence="3">VB521301</strain>
    </source>
</reference>
<dbReference type="InterPro" id="IPR011050">
    <property type="entry name" value="Pectin_lyase_fold/virulence"/>
</dbReference>
<comment type="caution">
    <text evidence="3">The sequence shown here is derived from an EMBL/GenBank/DDBJ whole genome shotgun (WGS) entry which is preliminary data.</text>
</comment>
<accession>A0A8S9TDE9</accession>
<protein>
    <submittedName>
        <fullName evidence="3">Filamentous hemagglutinin N-terminal domain-containing protein</fullName>
    </submittedName>
</protein>
<keyword evidence="4" id="KW-1185">Reference proteome</keyword>
<reference evidence="3" key="1">
    <citation type="journal article" date="2015" name="Genome Announc.">
        <title>Draft Genome Sequence of Tolypothrix boutellei Strain VB521301.</title>
        <authorList>
            <person name="Chandrababunaidu M.M."/>
            <person name="Singh D."/>
            <person name="Sen D."/>
            <person name="Bhan S."/>
            <person name="Das S."/>
            <person name="Gupta A."/>
            <person name="Adhikary S.P."/>
            <person name="Tripathy S."/>
        </authorList>
    </citation>
    <scope>NUCLEOTIDE SEQUENCE</scope>
    <source>
        <strain evidence="3">VB521301</strain>
    </source>
</reference>
<dbReference type="SMART" id="SM00912">
    <property type="entry name" value="Haemagg_act"/>
    <property type="match status" value="1"/>
</dbReference>
<evidence type="ECO:0000313" key="4">
    <source>
        <dbReference type="Proteomes" id="UP000029738"/>
    </source>
</evidence>
<evidence type="ECO:0000313" key="3">
    <source>
        <dbReference type="EMBL" id="KAF3889333.1"/>
    </source>
</evidence>
<dbReference type="InterPro" id="IPR012334">
    <property type="entry name" value="Pectin_lyas_fold"/>
</dbReference>
<feature type="domain" description="Filamentous haemagglutinin FhaB/tRNA nuclease CdiA-like TPS" evidence="2">
    <location>
        <begin position="44"/>
        <end position="155"/>
    </location>
</feature>
<gene>
    <name evidence="3" type="ORF">DA73_0400030520</name>
</gene>
<dbReference type="RefSeq" id="WP_167844782.1">
    <property type="nucleotide sequence ID" value="NZ_JHEG04000001.1"/>
</dbReference>
<dbReference type="SUPFAM" id="SSF51126">
    <property type="entry name" value="Pectin lyase-like"/>
    <property type="match status" value="8"/>
</dbReference>
<proteinExistence type="predicted"/>
<dbReference type="Pfam" id="PF05860">
    <property type="entry name" value="TPS"/>
    <property type="match status" value="1"/>
</dbReference>
<dbReference type="EMBL" id="JHEG04000001">
    <property type="protein sequence ID" value="KAF3889333.1"/>
    <property type="molecule type" value="Genomic_DNA"/>
</dbReference>
<dbReference type="NCBIfam" id="TIGR01901">
    <property type="entry name" value="adhes_NPXG"/>
    <property type="match status" value="1"/>
</dbReference>
<organism evidence="3 4">
    <name type="scientific">Tolypothrix bouteillei VB521301</name>
    <dbReference type="NCBI Taxonomy" id="1479485"/>
    <lineage>
        <taxon>Bacteria</taxon>
        <taxon>Bacillati</taxon>
        <taxon>Cyanobacteriota</taxon>
        <taxon>Cyanophyceae</taxon>
        <taxon>Nostocales</taxon>
        <taxon>Tolypothrichaceae</taxon>
        <taxon>Tolypothrix</taxon>
    </lineage>
</organism>
<dbReference type="Gene3D" id="2.160.20.10">
    <property type="entry name" value="Single-stranded right-handed beta-helix, Pectin lyase-like"/>
    <property type="match status" value="5"/>
</dbReference>
<keyword evidence="1" id="KW-0732">Signal</keyword>
<dbReference type="InterPro" id="IPR008638">
    <property type="entry name" value="FhaB/CdiA-like_TPS"/>
</dbReference>
<sequence length="1662" mass="168701">MVQCWQRRNWKLLLVSTLVFCGVSTNSRNCALAQIAPDTTLGAESSVVTPNILINNQLSDRIDSGAIRGANLFHSFSEFNVGNQQGVYFTNPVGIQNILSRVTGNNPSNIRGTLGVLGNANLFLINPNGIIFGQNASLDVNGSFVATTANGIQFENLGTFSATNPETPSSLLTINPGSLFFNQINQTASIQNNSIADAGKDLAGDDVLGLRVLDGKSLLLVGGNVSMDRGWAIASGGRIELGGLVEAGSIGIQENGKNFSLTFPDRVQRGDISLTNRAVVDVTGDSGGSIAVNARNLKILEGSQILGGIGQGLGTTGTQAGNIKVDAIGQIKLAGTNSLIFNSVRAEAVGNAGDITINTGSLEVTGGAQIDSLTRGRGNAGNITIQARDAVIFDGIDSDGFPSASFSDVEPGAIGNGGSINITARSLFLTNGGLLGVGVREASDTLLGGRGNGGTLNVNVRDALTIGKDSGVFANLGAGAIGRGGDVNIQAGNLFIRDGGEIISSTFGEGDSGKISITVLDTISLDTEGIYNNIQQRDAVGNSGGISITTASLSVINGAQINSFTRGQGNAGNITIQARDAVTFDGIDSNGNLSALYSNVLAGGVGNGGNISITAGSLSLTNGGYLNSGIREASRTFPGGQGIGGTVNINVRDALTIGKDSGVFANLGTDATGRGGDVNIQAGNLFVKDGGEIISSTLGKGDSGKISITVLDTISLDTSGIYSNVQQSNAVGNSGGISITTGSFSATNGAQINSFTRGQGNAGNITIQARNAITFDGANSDGNESSVSSTVESGAIGNGGNINITASSLSLSNGGRIQVGVNGASNTLPGGQGIGGTLNINVRDALTIGKNSGVFANLGAGAIGRGGDIKIRAGNVFVKDGGEISSTTSGKGDSGNISVTARDAIFLDAASSYISNNVQSSSAVGNAGNIDITTGVLAVKNGAQINSFTRGRGNAGNVTIQARDAVTFDGVDSDGNYSSVYSNVLAGAIGNGGNISITAGSLSLMNDGRLQFGVNGASNTRPGGQGIGGTLNINVRDALTIGKNSGVFANLGAGAIGRSGDIKVQAGNVFVKDGGEISSTTSGKGDSGNISVTVRDAIFLDAASYIYNNVQSSAVGNAGSIDITTGSLNIANRAGIVANTSGQGNGGNITVEAKDLLEILSDGNLESDVLQSARGNSGNITVKTGRLIVRDSQIGPSVLGEGNVGDFKIIATESVELSGQILKREGDTSNTGSVGYPGGLFAQIDLLGKGRGGNLTIETRRLSVSDGSKIQAATFGDGDAGNVFIRADEIDLFETEKPNFYNTGIFAGVQTDGRIEANIIDPRNGRSPVGKGGNLTIETRTLSVKDGAEVFVQTTGEGDAGKIFIRASESVNVAGVSTGTLERQRTSKITAAASERSTGNGGSLTIETPLLNVADGGFISSSSQGKGTAGDINITANVARLNNGQITAQTTSTDGGNINLNLGQYLFLRNGSQISTTAGTAQAGGNGGNITINTPFLIAFPNENNDITANAFRGTGGNVNINARGIFGIEARSQPSNQTNDITASSNLGLPGTINVNSPDNSSIQNSLTALPTNAIDTNTLIANSCIVRSQTKQQGSFIITGAGGLPNRPSEASVSNYSTGDVRNVIDEKTSRLWKKGDPIIEPQGVYRLSNGRLVMSRECR</sequence>
<name>A0A8S9TDE9_9CYAN</name>